<dbReference type="AlphaFoldDB" id="A0A4D9DL80"/>
<evidence type="ECO:0000256" key="1">
    <source>
        <dbReference type="SAM" id="MobiDB-lite"/>
    </source>
</evidence>
<dbReference type="EMBL" id="QXTE01001322">
    <property type="protein sequence ID" value="TFJ95792.1"/>
    <property type="molecule type" value="Genomic_DNA"/>
</dbReference>
<accession>A0A4D9DL80</accession>
<comment type="caution">
    <text evidence="2">The sequence shown here is derived from an EMBL/GenBank/DDBJ whole genome shotgun (WGS) entry which is preliminary data.</text>
</comment>
<feature type="compositionally biased region" description="Polar residues" evidence="1">
    <location>
        <begin position="78"/>
        <end position="93"/>
    </location>
</feature>
<name>A0A4D9DL80_9SAUR</name>
<feature type="compositionally biased region" description="Low complexity" evidence="1">
    <location>
        <begin position="22"/>
        <end position="35"/>
    </location>
</feature>
<keyword evidence="3" id="KW-1185">Reference proteome</keyword>
<organism evidence="2 3">
    <name type="scientific">Platysternon megacephalum</name>
    <name type="common">big-headed turtle</name>
    <dbReference type="NCBI Taxonomy" id="55544"/>
    <lineage>
        <taxon>Eukaryota</taxon>
        <taxon>Metazoa</taxon>
        <taxon>Chordata</taxon>
        <taxon>Craniata</taxon>
        <taxon>Vertebrata</taxon>
        <taxon>Euteleostomi</taxon>
        <taxon>Archelosauria</taxon>
        <taxon>Testudinata</taxon>
        <taxon>Testudines</taxon>
        <taxon>Cryptodira</taxon>
        <taxon>Durocryptodira</taxon>
        <taxon>Testudinoidea</taxon>
        <taxon>Platysternidae</taxon>
        <taxon>Platysternon</taxon>
    </lineage>
</organism>
<feature type="region of interest" description="Disordered" evidence="1">
    <location>
        <begin position="67"/>
        <end position="132"/>
    </location>
</feature>
<reference evidence="2 3" key="2">
    <citation type="submission" date="2019-04" db="EMBL/GenBank/DDBJ databases">
        <title>The genome sequence of big-headed turtle.</title>
        <authorList>
            <person name="Gong S."/>
        </authorList>
    </citation>
    <scope>NUCLEOTIDE SEQUENCE [LARGE SCALE GENOMIC DNA]</scope>
    <source>
        <strain evidence="2">DO16091913</strain>
        <tissue evidence="2">Muscle</tissue>
    </source>
</reference>
<protein>
    <submittedName>
        <fullName evidence="2">GTP-binding protein</fullName>
    </submittedName>
</protein>
<proteinExistence type="predicted"/>
<feature type="region of interest" description="Disordered" evidence="1">
    <location>
        <begin position="1"/>
        <end position="54"/>
    </location>
</feature>
<gene>
    <name evidence="2" type="ORF">DR999_PMT22515</name>
</gene>
<sequence>MQSRQGPGSCEPPHHSQPKPSLAAAEQGDLGAAAAPGGKGWSSSALRRGQGAPAPQCYVYQWRGGTRRRAAGGDTPLGFNSTTIQAGTCQQLRTPHPARPERSPSPPRDSLRRGLTSASGQADNAGPAAVSH</sequence>
<dbReference type="Proteomes" id="UP000297703">
    <property type="component" value="Unassembled WGS sequence"/>
</dbReference>
<evidence type="ECO:0000313" key="2">
    <source>
        <dbReference type="EMBL" id="TFJ95792.1"/>
    </source>
</evidence>
<reference evidence="2 3" key="1">
    <citation type="submission" date="2019-04" db="EMBL/GenBank/DDBJ databases">
        <title>Draft genome of the big-headed turtle Platysternon megacephalum.</title>
        <authorList>
            <person name="Gong S."/>
        </authorList>
    </citation>
    <scope>NUCLEOTIDE SEQUENCE [LARGE SCALE GENOMIC DNA]</scope>
    <source>
        <strain evidence="2">DO16091913</strain>
        <tissue evidence="2">Muscle</tissue>
    </source>
</reference>
<evidence type="ECO:0000313" key="3">
    <source>
        <dbReference type="Proteomes" id="UP000297703"/>
    </source>
</evidence>